<dbReference type="HAMAP" id="MF_00101">
    <property type="entry name" value="AcpS"/>
    <property type="match status" value="1"/>
</dbReference>
<keyword evidence="7 11" id="KW-0276">Fatty acid metabolism</keyword>
<feature type="binding site" evidence="11">
    <location>
        <position position="59"/>
    </location>
    <ligand>
        <name>Mg(2+)</name>
        <dbReference type="ChEBI" id="CHEBI:18420"/>
    </ligand>
</feature>
<proteinExistence type="inferred from homology"/>
<evidence type="ECO:0000256" key="3">
    <source>
        <dbReference type="ARBA" id="ARBA00022490"/>
    </source>
</evidence>
<keyword evidence="14" id="KW-1185">Reference proteome</keyword>
<keyword evidence="5 11" id="KW-0808">Transferase</keyword>
<evidence type="ECO:0000256" key="6">
    <source>
        <dbReference type="ARBA" id="ARBA00022723"/>
    </source>
</evidence>
<sequence length="120" mass="13861">MIKGTGIDITELDRIKNLLEKQPRFIQRILTEKEQERYYSYSNYNRQVEYLAGRFAAKEAYSKAMGCGIGKELSFQSVEIISTHHGQPQFLLNNERMHGVHVSISHSKDYVVAQVIIEQV</sequence>
<dbReference type="InterPro" id="IPR004568">
    <property type="entry name" value="Ppantetheine-prot_Trfase_dom"/>
</dbReference>
<dbReference type="NCBIfam" id="TIGR00556">
    <property type="entry name" value="pantethn_trn"/>
    <property type="match status" value="1"/>
</dbReference>
<organism evidence="13 14">
    <name type="scientific">Alkalibacillus silvisoli</name>
    <dbReference type="NCBI Taxonomy" id="392823"/>
    <lineage>
        <taxon>Bacteria</taxon>
        <taxon>Bacillati</taxon>
        <taxon>Bacillota</taxon>
        <taxon>Bacilli</taxon>
        <taxon>Bacillales</taxon>
        <taxon>Bacillaceae</taxon>
        <taxon>Alkalibacillus</taxon>
    </lineage>
</organism>
<evidence type="ECO:0000256" key="11">
    <source>
        <dbReference type="HAMAP-Rule" id="MF_00101"/>
    </source>
</evidence>
<evidence type="ECO:0000256" key="9">
    <source>
        <dbReference type="ARBA" id="ARBA00023098"/>
    </source>
</evidence>
<comment type="subcellular location">
    <subcellularLocation>
        <location evidence="11">Cytoplasm</location>
    </subcellularLocation>
</comment>
<evidence type="ECO:0000256" key="1">
    <source>
        <dbReference type="ARBA" id="ARBA00001946"/>
    </source>
</evidence>
<keyword evidence="9 11" id="KW-0443">Lipid metabolism</keyword>
<comment type="similarity">
    <text evidence="11">Belongs to the P-Pant transferase superfamily. AcpS family.</text>
</comment>
<dbReference type="PANTHER" id="PTHR12215">
    <property type="entry name" value="PHOSPHOPANTETHEINE TRANSFERASE"/>
    <property type="match status" value="1"/>
</dbReference>
<dbReference type="Gene3D" id="3.90.470.20">
    <property type="entry name" value="4'-phosphopantetheinyl transferase domain"/>
    <property type="match status" value="1"/>
</dbReference>
<evidence type="ECO:0000313" key="14">
    <source>
        <dbReference type="Proteomes" id="UP001500740"/>
    </source>
</evidence>
<evidence type="ECO:0000259" key="12">
    <source>
        <dbReference type="Pfam" id="PF01648"/>
    </source>
</evidence>
<evidence type="ECO:0000313" key="13">
    <source>
        <dbReference type="EMBL" id="GAA0452552.1"/>
    </source>
</evidence>
<dbReference type="SUPFAM" id="SSF56214">
    <property type="entry name" value="4'-phosphopantetheinyl transferase"/>
    <property type="match status" value="1"/>
</dbReference>
<evidence type="ECO:0000256" key="10">
    <source>
        <dbReference type="ARBA" id="ARBA00023160"/>
    </source>
</evidence>
<comment type="catalytic activity">
    <reaction evidence="11">
        <text>apo-[ACP] + CoA = holo-[ACP] + adenosine 3',5'-bisphosphate + H(+)</text>
        <dbReference type="Rhea" id="RHEA:12068"/>
        <dbReference type="Rhea" id="RHEA-COMP:9685"/>
        <dbReference type="Rhea" id="RHEA-COMP:9690"/>
        <dbReference type="ChEBI" id="CHEBI:15378"/>
        <dbReference type="ChEBI" id="CHEBI:29999"/>
        <dbReference type="ChEBI" id="CHEBI:57287"/>
        <dbReference type="ChEBI" id="CHEBI:58343"/>
        <dbReference type="ChEBI" id="CHEBI:64479"/>
        <dbReference type="EC" id="2.7.8.7"/>
    </reaction>
</comment>
<comment type="cofactor">
    <cofactor evidence="1 11">
        <name>Mg(2+)</name>
        <dbReference type="ChEBI" id="CHEBI:18420"/>
    </cofactor>
</comment>
<dbReference type="Proteomes" id="UP001500740">
    <property type="component" value="Unassembled WGS sequence"/>
</dbReference>
<protein>
    <recommendedName>
        <fullName evidence="11">Holo-[acyl-carrier-protein] synthase</fullName>
        <shortName evidence="11">Holo-ACP synthase</shortName>
        <ecNumber evidence="11">2.7.8.7</ecNumber>
    </recommendedName>
    <alternativeName>
        <fullName evidence="11">4'-phosphopantetheinyl transferase AcpS</fullName>
    </alternativeName>
</protein>
<dbReference type="InterPro" id="IPR037143">
    <property type="entry name" value="4-PPantetheinyl_Trfase_dom_sf"/>
</dbReference>
<dbReference type="EC" id="2.7.8.7" evidence="11"/>
<evidence type="ECO:0000256" key="8">
    <source>
        <dbReference type="ARBA" id="ARBA00022842"/>
    </source>
</evidence>
<comment type="function">
    <text evidence="11">Transfers the 4'-phosphopantetheine moiety from coenzyme A to a Ser of acyl-carrier-protein.</text>
</comment>
<dbReference type="RefSeq" id="WP_343781441.1">
    <property type="nucleotide sequence ID" value="NZ_BAAACZ010000003.1"/>
</dbReference>
<evidence type="ECO:0000256" key="7">
    <source>
        <dbReference type="ARBA" id="ARBA00022832"/>
    </source>
</evidence>
<comment type="similarity">
    <text evidence="2">Belongs to the P-Pant transferase superfamily. Gsp/Sfp/HetI/AcpT family.</text>
</comment>
<keyword evidence="4 11" id="KW-0444">Lipid biosynthesis</keyword>
<keyword evidence="3 11" id="KW-0963">Cytoplasm</keyword>
<evidence type="ECO:0000256" key="2">
    <source>
        <dbReference type="ARBA" id="ARBA00010990"/>
    </source>
</evidence>
<keyword evidence="10 11" id="KW-0275">Fatty acid biosynthesis</keyword>
<feature type="binding site" evidence="11">
    <location>
        <position position="8"/>
    </location>
    <ligand>
        <name>Mg(2+)</name>
        <dbReference type="ChEBI" id="CHEBI:18420"/>
    </ligand>
</feature>
<dbReference type="InterPro" id="IPR002582">
    <property type="entry name" value="ACPS"/>
</dbReference>
<feature type="domain" description="4'-phosphopantetheinyl transferase" evidence="12">
    <location>
        <begin position="5"/>
        <end position="114"/>
    </location>
</feature>
<gene>
    <name evidence="11 13" type="primary">acpS</name>
    <name evidence="13" type="ORF">GCM10008935_04010</name>
</gene>
<dbReference type="EMBL" id="BAAACZ010000003">
    <property type="protein sequence ID" value="GAA0452552.1"/>
    <property type="molecule type" value="Genomic_DNA"/>
</dbReference>
<dbReference type="InterPro" id="IPR050559">
    <property type="entry name" value="P-Pant_transferase_sf"/>
</dbReference>
<evidence type="ECO:0000256" key="5">
    <source>
        <dbReference type="ARBA" id="ARBA00022679"/>
    </source>
</evidence>
<dbReference type="PANTHER" id="PTHR12215:SF10">
    <property type="entry name" value="L-AMINOADIPATE-SEMIALDEHYDE DEHYDROGENASE-PHOSPHOPANTETHEINYL TRANSFERASE"/>
    <property type="match status" value="1"/>
</dbReference>
<dbReference type="InterPro" id="IPR008278">
    <property type="entry name" value="4-PPantetheinyl_Trfase_dom"/>
</dbReference>
<dbReference type="NCBIfam" id="TIGR00516">
    <property type="entry name" value="acpS"/>
    <property type="match status" value="1"/>
</dbReference>
<name>A0ABN0ZM50_9BACI</name>
<reference evidence="13 14" key="1">
    <citation type="journal article" date="2019" name="Int. J. Syst. Evol. Microbiol.">
        <title>The Global Catalogue of Microorganisms (GCM) 10K type strain sequencing project: providing services to taxonomists for standard genome sequencing and annotation.</title>
        <authorList>
            <consortium name="The Broad Institute Genomics Platform"/>
            <consortium name="The Broad Institute Genome Sequencing Center for Infectious Disease"/>
            <person name="Wu L."/>
            <person name="Ma J."/>
        </authorList>
    </citation>
    <scope>NUCLEOTIDE SEQUENCE [LARGE SCALE GENOMIC DNA]</scope>
    <source>
        <strain evidence="13 14">JCM 14193</strain>
    </source>
</reference>
<keyword evidence="8 11" id="KW-0460">Magnesium</keyword>
<keyword evidence="6 11" id="KW-0479">Metal-binding</keyword>
<accession>A0ABN0ZM50</accession>
<dbReference type="Pfam" id="PF01648">
    <property type="entry name" value="ACPS"/>
    <property type="match status" value="1"/>
</dbReference>
<comment type="caution">
    <text evidence="13">The sequence shown here is derived from an EMBL/GenBank/DDBJ whole genome shotgun (WGS) entry which is preliminary data.</text>
</comment>
<evidence type="ECO:0000256" key="4">
    <source>
        <dbReference type="ARBA" id="ARBA00022516"/>
    </source>
</evidence>